<dbReference type="AlphaFoldDB" id="A0A8H4ULL5"/>
<dbReference type="PROSITE" id="PS50011">
    <property type="entry name" value="PROTEIN_KINASE_DOM"/>
    <property type="match status" value="1"/>
</dbReference>
<reference evidence="3" key="1">
    <citation type="journal article" date="2020" name="BMC Genomics">
        <title>Correction to: Identification and distribution of gene clusters required for synthesis of sphingolipid metabolism inhibitors in diverse species of the filamentous fungus Fusarium.</title>
        <authorList>
            <person name="Kim H.S."/>
            <person name="Lohmar J.M."/>
            <person name="Busman M."/>
            <person name="Brown D.W."/>
            <person name="Naumann T.A."/>
            <person name="Divon H.H."/>
            <person name="Lysoe E."/>
            <person name="Uhlig S."/>
            <person name="Proctor R.H."/>
        </authorList>
    </citation>
    <scope>NUCLEOTIDE SEQUENCE</scope>
    <source>
        <strain evidence="3">NRRL 22465</strain>
    </source>
</reference>
<dbReference type="GO" id="GO:0005524">
    <property type="term" value="F:ATP binding"/>
    <property type="evidence" value="ECO:0007669"/>
    <property type="project" value="InterPro"/>
</dbReference>
<dbReference type="CDD" id="cd00180">
    <property type="entry name" value="PKc"/>
    <property type="match status" value="1"/>
</dbReference>
<protein>
    <recommendedName>
        <fullName evidence="2">Protein kinase domain-containing protein</fullName>
    </recommendedName>
</protein>
<proteinExistence type="predicted"/>
<evidence type="ECO:0000313" key="4">
    <source>
        <dbReference type="Proteomes" id="UP000635477"/>
    </source>
</evidence>
<accession>A0A8H4ULL5</accession>
<dbReference type="SUPFAM" id="SSF56112">
    <property type="entry name" value="Protein kinase-like (PK-like)"/>
    <property type="match status" value="1"/>
</dbReference>
<feature type="compositionally biased region" description="Polar residues" evidence="1">
    <location>
        <begin position="350"/>
        <end position="366"/>
    </location>
</feature>
<dbReference type="SMART" id="SM00220">
    <property type="entry name" value="S_TKc"/>
    <property type="match status" value="1"/>
</dbReference>
<dbReference type="GO" id="GO:0004674">
    <property type="term" value="F:protein serine/threonine kinase activity"/>
    <property type="evidence" value="ECO:0007669"/>
    <property type="project" value="TreeGrafter"/>
</dbReference>
<sequence>MAVSHTQAPPGRAQYIHSHSDRDYPYSEFIKWAEANVKEGINGLDHNAPFICPDACRKWWQKPSERRIARARHSLASTSPQTISDGYLIIFSILAYIGRTRFVDDFVRLGWTDRQLPLLESARFRQDLATREMITEFTDHQWRFCPVTFFPSDRMDQREINSRQILPIKEQSILPSIAANAKSIIRVATLHPGCYDPGWVHGGTLVLKEYNTQRDDALRVAWTKEYNAFALIDSYEHIVQYLGSFEQNDRCFMVLEHANAGSLSDLFTRNVRPQTPEELMCFWTSCMNLFKAINRIHNLGGGAEGERTAFAHRDISPDNILVFQSGDRPFLSGFKVKLADFDTATAAQNIDDSELGSQDNDGSRTYSAPEASRLDKDQENDHKQVPFGSDVWSLGCVFSEALVWLGGGTSEVKAAEEDRRNSIRARYPLLASGGYDACFHDGLDVLGCVLASHRAALTSLPPHDTLSRTVRDLIESNMLQPRPTKLHRRDPMQVWDSFNGFKEAISKAHDPISSNHNRTYSNPGAATSINRPRPSLYARPNGQIDSTFSDDHSCWAPLKNVASGNQSSIPSSNIPDYLSLPNTQDYPSNPSAIAPSNIFHVPQSADPSHLDSRIHIEYSNTASSTSNGRFIDGNGPGPARHTYPGNVVLPCIQIPYSSPSSATPVATSGVSLNGSSCMPIAADNYQLQPRPASRTPDTTGSSQPPSLNSMPPMLNEDGRRVPRLGGQRRSRSRQIMTIDMADRHRRSQHKIEDLAGYREFRRTAGKRHFVFVIDDSKSMRQKNLEVVKTAEVLMWLIKDIDYKGLEIRFTSEPEIRHGRRWIHRIRSPDIKELEEIILKRFDSPEFDSECNMELRLNDILNDGHMVDRNRPTSVLILTDGIWEPGTEPGGSVEGIIANVVRQMDSQQMGRTRFTIQFVSFGSDRDGLERMDYLDDHAVYRGGPDGQEMDIVDHKRSKDDVWDILTGAMSASIDHALSSNPSRTELSA</sequence>
<name>A0A8H4ULL5_9HYPO</name>
<dbReference type="Proteomes" id="UP000635477">
    <property type="component" value="Unassembled WGS sequence"/>
</dbReference>
<evidence type="ECO:0000259" key="2">
    <source>
        <dbReference type="PROSITE" id="PS50011"/>
    </source>
</evidence>
<organism evidence="3 4">
    <name type="scientific">Fusarium zealandicum</name>
    <dbReference type="NCBI Taxonomy" id="1053134"/>
    <lineage>
        <taxon>Eukaryota</taxon>
        <taxon>Fungi</taxon>
        <taxon>Dikarya</taxon>
        <taxon>Ascomycota</taxon>
        <taxon>Pezizomycotina</taxon>
        <taxon>Sordariomycetes</taxon>
        <taxon>Hypocreomycetidae</taxon>
        <taxon>Hypocreales</taxon>
        <taxon>Nectriaceae</taxon>
        <taxon>Fusarium</taxon>
        <taxon>Fusarium staphyleae species complex</taxon>
    </lineage>
</organism>
<feature type="compositionally biased region" description="Polar residues" evidence="1">
    <location>
        <begin position="512"/>
        <end position="530"/>
    </location>
</feature>
<feature type="region of interest" description="Disordered" evidence="1">
    <location>
        <begin position="509"/>
        <end position="543"/>
    </location>
</feature>
<feature type="domain" description="Protein kinase" evidence="2">
    <location>
        <begin position="171"/>
        <end position="499"/>
    </location>
</feature>
<dbReference type="Gene3D" id="1.10.510.10">
    <property type="entry name" value="Transferase(Phosphotransferase) domain 1"/>
    <property type="match status" value="1"/>
</dbReference>
<dbReference type="EMBL" id="JABEYC010000353">
    <property type="protein sequence ID" value="KAF4978643.1"/>
    <property type="molecule type" value="Genomic_DNA"/>
</dbReference>
<dbReference type="PANTHER" id="PTHR24359">
    <property type="entry name" value="SERINE/THREONINE-PROTEIN KINASE SBK1"/>
    <property type="match status" value="1"/>
</dbReference>
<feature type="region of interest" description="Disordered" evidence="1">
    <location>
        <begin position="350"/>
        <end position="382"/>
    </location>
</feature>
<dbReference type="PANTHER" id="PTHR24359:SF1">
    <property type="entry name" value="INHIBITOR OF NUCLEAR FACTOR KAPPA-B KINASE EPSILON SUBUNIT HOMOLOG 1-RELATED"/>
    <property type="match status" value="1"/>
</dbReference>
<dbReference type="OrthoDB" id="9992527at2759"/>
<feature type="compositionally biased region" description="Basic and acidic residues" evidence="1">
    <location>
        <begin position="372"/>
        <end position="382"/>
    </location>
</feature>
<gene>
    <name evidence="3" type="ORF">FZEAL_5005</name>
</gene>
<comment type="caution">
    <text evidence="3">The sequence shown here is derived from an EMBL/GenBank/DDBJ whole genome shotgun (WGS) entry which is preliminary data.</text>
</comment>
<evidence type="ECO:0000256" key="1">
    <source>
        <dbReference type="SAM" id="MobiDB-lite"/>
    </source>
</evidence>
<feature type="region of interest" description="Disordered" evidence="1">
    <location>
        <begin position="687"/>
        <end position="733"/>
    </location>
</feature>
<dbReference type="Pfam" id="PF00069">
    <property type="entry name" value="Pkinase"/>
    <property type="match status" value="1"/>
</dbReference>
<keyword evidence="4" id="KW-1185">Reference proteome</keyword>
<feature type="compositionally biased region" description="Polar residues" evidence="1">
    <location>
        <begin position="695"/>
        <end position="709"/>
    </location>
</feature>
<dbReference type="InterPro" id="IPR000719">
    <property type="entry name" value="Prot_kinase_dom"/>
</dbReference>
<dbReference type="InterPro" id="IPR011009">
    <property type="entry name" value="Kinase-like_dom_sf"/>
</dbReference>
<reference evidence="3" key="2">
    <citation type="submission" date="2020-05" db="EMBL/GenBank/DDBJ databases">
        <authorList>
            <person name="Kim H.-S."/>
            <person name="Proctor R.H."/>
            <person name="Brown D.W."/>
        </authorList>
    </citation>
    <scope>NUCLEOTIDE SEQUENCE</scope>
    <source>
        <strain evidence="3">NRRL 22465</strain>
    </source>
</reference>
<evidence type="ECO:0000313" key="3">
    <source>
        <dbReference type="EMBL" id="KAF4978643.1"/>
    </source>
</evidence>